<comment type="caution">
    <text evidence="18">The sequence shown here is derived from an EMBL/GenBank/DDBJ whole genome shotgun (WGS) entry which is preliminary data.</text>
</comment>
<gene>
    <name evidence="18" type="ORF">U1T56_11215</name>
</gene>
<keyword evidence="13" id="KW-0902">Two-component regulatory system</keyword>
<keyword evidence="12 15" id="KW-1133">Transmembrane helix</keyword>
<feature type="transmembrane region" description="Helical" evidence="15">
    <location>
        <begin position="180"/>
        <end position="203"/>
    </location>
</feature>
<keyword evidence="7" id="KW-0808">Transferase</keyword>
<dbReference type="PRINTS" id="PR00344">
    <property type="entry name" value="BCTRLSENSOR"/>
</dbReference>
<dbReference type="InterPro" id="IPR003594">
    <property type="entry name" value="HATPase_dom"/>
</dbReference>
<dbReference type="RefSeq" id="WP_418159568.1">
    <property type="nucleotide sequence ID" value="NZ_JBBLZC010000009.1"/>
</dbReference>
<dbReference type="Gene3D" id="1.10.287.130">
    <property type="match status" value="1"/>
</dbReference>
<dbReference type="PANTHER" id="PTHR44936:SF5">
    <property type="entry name" value="SENSOR HISTIDINE KINASE ENVZ"/>
    <property type="match status" value="1"/>
</dbReference>
<keyword evidence="10" id="KW-0418">Kinase</keyword>
<keyword evidence="4" id="KW-1003">Cell membrane</keyword>
<sequence length="469" mass="50997">MRRLRPGSLAGQLVLIVLAALIAGQSLSFLIFADERRAALRAANREQVLARTATLVRLLDETPPDLHEPILAASSSRQLRFQIGRESAVDIGENWHGRNRLARQLGELLDGNGGRPVLVDIRGDERRLENLIGFAPLDEATGRPRYWQGRRGPVGLVAAVQLGDGRWLNAETSFPTPPAWGLPNLVSLVLTAVLVGVAVVLAVRRLARPLARLAVAADALGRGEALPPLPEVGPADIRSTVRAFNRMQARLKRFVDDRTAMLAAVSHDLRTPITSLRLRAEFVEDDETRERMLDTLDEMQRMVEGTLAFAQGEAASEETRVVDLAALVESIVLDLTDLGADVAFASPGRLAYRCRPLGLRRALRNLIENAVRYGKRAQVSLASDRDGVRIVIEDEGPGIPPDMMERVFEPFVRLEGSRSRETGGIGLGLAIARSIVRGHGGDIRLENRPEGGLRVTIALPAAGDAWPAG</sequence>
<evidence type="ECO:0000256" key="7">
    <source>
        <dbReference type="ARBA" id="ARBA00022679"/>
    </source>
</evidence>
<proteinExistence type="predicted"/>
<evidence type="ECO:0000256" key="15">
    <source>
        <dbReference type="SAM" id="Phobius"/>
    </source>
</evidence>
<evidence type="ECO:0000256" key="9">
    <source>
        <dbReference type="ARBA" id="ARBA00022741"/>
    </source>
</evidence>
<evidence type="ECO:0000256" key="6">
    <source>
        <dbReference type="ARBA" id="ARBA00022553"/>
    </source>
</evidence>
<dbReference type="SMART" id="SM00388">
    <property type="entry name" value="HisKA"/>
    <property type="match status" value="1"/>
</dbReference>
<dbReference type="Proteomes" id="UP001375743">
    <property type="component" value="Unassembled WGS sequence"/>
</dbReference>
<dbReference type="InterPro" id="IPR036097">
    <property type="entry name" value="HisK_dim/P_sf"/>
</dbReference>
<dbReference type="CDD" id="cd06225">
    <property type="entry name" value="HAMP"/>
    <property type="match status" value="1"/>
</dbReference>
<keyword evidence="8 15" id="KW-0812">Transmembrane</keyword>
<dbReference type="InterPro" id="IPR005467">
    <property type="entry name" value="His_kinase_dom"/>
</dbReference>
<keyword evidence="19" id="KW-1185">Reference proteome</keyword>
<dbReference type="CDD" id="cd00075">
    <property type="entry name" value="HATPase"/>
    <property type="match status" value="1"/>
</dbReference>
<feature type="domain" description="Histidine kinase" evidence="16">
    <location>
        <begin position="264"/>
        <end position="463"/>
    </location>
</feature>
<keyword evidence="5" id="KW-0997">Cell inner membrane</keyword>
<keyword evidence="11 18" id="KW-0067">ATP-binding</keyword>
<dbReference type="GO" id="GO:0005524">
    <property type="term" value="F:ATP binding"/>
    <property type="evidence" value="ECO:0007669"/>
    <property type="project" value="UniProtKB-KW"/>
</dbReference>
<evidence type="ECO:0000259" key="17">
    <source>
        <dbReference type="PROSITE" id="PS50885"/>
    </source>
</evidence>
<name>A0ABU8XRQ2_9PROT</name>
<evidence type="ECO:0000256" key="12">
    <source>
        <dbReference type="ARBA" id="ARBA00022989"/>
    </source>
</evidence>
<dbReference type="SUPFAM" id="SSF47384">
    <property type="entry name" value="Homodimeric domain of signal transducing histidine kinase"/>
    <property type="match status" value="1"/>
</dbReference>
<evidence type="ECO:0000256" key="3">
    <source>
        <dbReference type="ARBA" id="ARBA00012438"/>
    </source>
</evidence>
<evidence type="ECO:0000256" key="14">
    <source>
        <dbReference type="ARBA" id="ARBA00023136"/>
    </source>
</evidence>
<keyword evidence="6" id="KW-0597">Phosphoprotein</keyword>
<evidence type="ECO:0000256" key="10">
    <source>
        <dbReference type="ARBA" id="ARBA00022777"/>
    </source>
</evidence>
<dbReference type="Pfam" id="PF02518">
    <property type="entry name" value="HATPase_c"/>
    <property type="match status" value="1"/>
</dbReference>
<reference evidence="18 19" key="1">
    <citation type="submission" date="2024-01" db="EMBL/GenBank/DDBJ databases">
        <title>Multi-omics insights into the function and evolution of sodium benzoate biodegradation pathways in Benzoatithermus flavus gen. nov., sp. nov. from hot spring.</title>
        <authorList>
            <person name="Hu C.-J."/>
            <person name="Li W.-J."/>
        </authorList>
    </citation>
    <scope>NUCLEOTIDE SEQUENCE [LARGE SCALE GENOMIC DNA]</scope>
    <source>
        <strain evidence="18 19">SYSU G07066</strain>
    </source>
</reference>
<dbReference type="CDD" id="cd00082">
    <property type="entry name" value="HisKA"/>
    <property type="match status" value="1"/>
</dbReference>
<dbReference type="SUPFAM" id="SSF55874">
    <property type="entry name" value="ATPase domain of HSP90 chaperone/DNA topoisomerase II/histidine kinase"/>
    <property type="match status" value="1"/>
</dbReference>
<dbReference type="PROSITE" id="PS50109">
    <property type="entry name" value="HIS_KIN"/>
    <property type="match status" value="1"/>
</dbReference>
<dbReference type="Pfam" id="PF00512">
    <property type="entry name" value="HisKA"/>
    <property type="match status" value="1"/>
</dbReference>
<evidence type="ECO:0000256" key="13">
    <source>
        <dbReference type="ARBA" id="ARBA00023012"/>
    </source>
</evidence>
<accession>A0ABU8XRQ2</accession>
<dbReference type="InterPro" id="IPR003661">
    <property type="entry name" value="HisK_dim/P_dom"/>
</dbReference>
<dbReference type="PROSITE" id="PS50885">
    <property type="entry name" value="HAMP"/>
    <property type="match status" value="1"/>
</dbReference>
<dbReference type="Gene3D" id="3.30.565.10">
    <property type="entry name" value="Histidine kinase-like ATPase, C-terminal domain"/>
    <property type="match status" value="1"/>
</dbReference>
<evidence type="ECO:0000256" key="11">
    <source>
        <dbReference type="ARBA" id="ARBA00022840"/>
    </source>
</evidence>
<comment type="subcellular location">
    <subcellularLocation>
        <location evidence="2">Cell inner membrane</location>
        <topology evidence="2">Multi-pass membrane protein</topology>
    </subcellularLocation>
</comment>
<dbReference type="PANTHER" id="PTHR44936">
    <property type="entry name" value="SENSOR PROTEIN CREC"/>
    <property type="match status" value="1"/>
</dbReference>
<evidence type="ECO:0000256" key="4">
    <source>
        <dbReference type="ARBA" id="ARBA00022475"/>
    </source>
</evidence>
<dbReference type="Pfam" id="PF00672">
    <property type="entry name" value="HAMP"/>
    <property type="match status" value="1"/>
</dbReference>
<keyword evidence="9" id="KW-0547">Nucleotide-binding</keyword>
<evidence type="ECO:0000256" key="8">
    <source>
        <dbReference type="ARBA" id="ARBA00022692"/>
    </source>
</evidence>
<dbReference type="InterPro" id="IPR050980">
    <property type="entry name" value="2C_sensor_his_kinase"/>
</dbReference>
<organism evidence="18 19">
    <name type="scientific">Benzoatithermus flavus</name>
    <dbReference type="NCBI Taxonomy" id="3108223"/>
    <lineage>
        <taxon>Bacteria</taxon>
        <taxon>Pseudomonadati</taxon>
        <taxon>Pseudomonadota</taxon>
        <taxon>Alphaproteobacteria</taxon>
        <taxon>Geminicoccales</taxon>
        <taxon>Geminicoccaceae</taxon>
        <taxon>Benzoatithermus</taxon>
    </lineage>
</organism>
<dbReference type="InterPro" id="IPR036890">
    <property type="entry name" value="HATPase_C_sf"/>
</dbReference>
<protein>
    <recommendedName>
        <fullName evidence="3">histidine kinase</fullName>
        <ecNumber evidence="3">2.7.13.3</ecNumber>
    </recommendedName>
</protein>
<feature type="domain" description="HAMP" evidence="17">
    <location>
        <begin position="204"/>
        <end position="256"/>
    </location>
</feature>
<dbReference type="EC" id="2.7.13.3" evidence="3"/>
<evidence type="ECO:0000313" key="18">
    <source>
        <dbReference type="EMBL" id="MEK0083724.1"/>
    </source>
</evidence>
<evidence type="ECO:0000256" key="5">
    <source>
        <dbReference type="ARBA" id="ARBA00022519"/>
    </source>
</evidence>
<evidence type="ECO:0000256" key="1">
    <source>
        <dbReference type="ARBA" id="ARBA00000085"/>
    </source>
</evidence>
<evidence type="ECO:0000256" key="2">
    <source>
        <dbReference type="ARBA" id="ARBA00004429"/>
    </source>
</evidence>
<evidence type="ECO:0000313" key="19">
    <source>
        <dbReference type="Proteomes" id="UP001375743"/>
    </source>
</evidence>
<keyword evidence="14 15" id="KW-0472">Membrane</keyword>
<dbReference type="SMART" id="SM00304">
    <property type="entry name" value="HAMP"/>
    <property type="match status" value="1"/>
</dbReference>
<dbReference type="SMART" id="SM00387">
    <property type="entry name" value="HATPase_c"/>
    <property type="match status" value="1"/>
</dbReference>
<dbReference type="InterPro" id="IPR003660">
    <property type="entry name" value="HAMP_dom"/>
</dbReference>
<comment type="catalytic activity">
    <reaction evidence="1">
        <text>ATP + protein L-histidine = ADP + protein N-phospho-L-histidine.</text>
        <dbReference type="EC" id="2.7.13.3"/>
    </reaction>
</comment>
<dbReference type="InterPro" id="IPR004358">
    <property type="entry name" value="Sig_transdc_His_kin-like_C"/>
</dbReference>
<dbReference type="EMBL" id="JBBLZC010000009">
    <property type="protein sequence ID" value="MEK0083724.1"/>
    <property type="molecule type" value="Genomic_DNA"/>
</dbReference>
<evidence type="ECO:0000259" key="16">
    <source>
        <dbReference type="PROSITE" id="PS50109"/>
    </source>
</evidence>